<dbReference type="RefSeq" id="WP_247981376.1">
    <property type="nucleotide sequence ID" value="NZ_CP078076.1"/>
</dbReference>
<dbReference type="Pfam" id="PF02896">
    <property type="entry name" value="PEP-utilizers_C"/>
    <property type="match status" value="1"/>
</dbReference>
<evidence type="ECO:0000256" key="9">
    <source>
        <dbReference type="ARBA" id="ARBA00020422"/>
    </source>
</evidence>
<dbReference type="Gene3D" id="3.30.1340.10">
    <property type="entry name" value="HPr-like"/>
    <property type="match status" value="1"/>
</dbReference>
<feature type="compositionally biased region" description="Low complexity" evidence="19">
    <location>
        <begin position="321"/>
        <end position="331"/>
    </location>
</feature>
<keyword evidence="12" id="KW-0762">Sugar transport</keyword>
<comment type="function">
    <text evidence="3">General (non sugar-specific) component of the phosphoenolpyruvate-dependent sugar phosphotransferase system (sugar PTS). This major carbohydrate active-transport system catalyzes the phosphorylation of incoming sugar substrates concomitantly with their translocation across the cell membrane. Enzyme I transfers the phosphoryl group from phosphoenolpyruvate (PEP) to the phosphoryl carrier protein (HPr).</text>
</comment>
<evidence type="ECO:0000256" key="15">
    <source>
        <dbReference type="ARBA" id="ARBA00022723"/>
    </source>
</evidence>
<evidence type="ECO:0000313" key="22">
    <source>
        <dbReference type="EMBL" id="UPL11455.1"/>
    </source>
</evidence>
<keyword evidence="14" id="KW-0598">Phosphotransferase system</keyword>
<dbReference type="EC" id="2.7.3.9" evidence="7"/>
<dbReference type="InterPro" id="IPR036637">
    <property type="entry name" value="Phosphohistidine_dom_sf"/>
</dbReference>
<dbReference type="InterPro" id="IPR004701">
    <property type="entry name" value="PTS_EIIA_man-typ"/>
</dbReference>
<dbReference type="PROSITE" id="PS00742">
    <property type="entry name" value="PEP_ENZYMES_2"/>
    <property type="match status" value="1"/>
</dbReference>
<comment type="cofactor">
    <cofactor evidence="2">
        <name>Mg(2+)</name>
        <dbReference type="ChEBI" id="CHEBI:18420"/>
    </cofactor>
</comment>
<proteinExistence type="inferred from homology"/>
<gene>
    <name evidence="22" type="primary">ptsP</name>
    <name evidence="22" type="ORF">KV394_10160</name>
</gene>
<evidence type="ECO:0000259" key="20">
    <source>
        <dbReference type="PROSITE" id="PS51096"/>
    </source>
</evidence>
<dbReference type="InterPro" id="IPR008279">
    <property type="entry name" value="PEP-util_enz_mobile_dom"/>
</dbReference>
<feature type="domain" description="HPr" evidence="21">
    <location>
        <begin position="173"/>
        <end position="260"/>
    </location>
</feature>
<dbReference type="Pfam" id="PF00391">
    <property type="entry name" value="PEP-utilizers"/>
    <property type="match status" value="1"/>
</dbReference>
<evidence type="ECO:0000256" key="18">
    <source>
        <dbReference type="ARBA" id="ARBA00033235"/>
    </source>
</evidence>
<dbReference type="Gene3D" id="3.20.20.60">
    <property type="entry name" value="Phosphoenolpyruvate-binding domains"/>
    <property type="match status" value="1"/>
</dbReference>
<comment type="similarity">
    <text evidence="6">Belongs to the PEP-utilizing enzyme family.</text>
</comment>
<accession>A0ABY4IGP3</accession>
<evidence type="ECO:0000256" key="12">
    <source>
        <dbReference type="ARBA" id="ARBA00022597"/>
    </source>
</evidence>
<evidence type="ECO:0000256" key="1">
    <source>
        <dbReference type="ARBA" id="ARBA00000683"/>
    </source>
</evidence>
<keyword evidence="23" id="KW-1185">Reference proteome</keyword>
<dbReference type="InterPro" id="IPR018274">
    <property type="entry name" value="PEP_util_AS"/>
</dbReference>
<keyword evidence="15" id="KW-0479">Metal-binding</keyword>
<evidence type="ECO:0000256" key="14">
    <source>
        <dbReference type="ARBA" id="ARBA00022683"/>
    </source>
</evidence>
<dbReference type="CDD" id="cd00367">
    <property type="entry name" value="PTS-HPr_like"/>
    <property type="match status" value="1"/>
</dbReference>
<comment type="catalytic activity">
    <reaction evidence="1">
        <text>L-histidyl-[protein] + phosphoenolpyruvate = N(pros)-phospho-L-histidyl-[protein] + pyruvate</text>
        <dbReference type="Rhea" id="RHEA:23880"/>
        <dbReference type="Rhea" id="RHEA-COMP:9745"/>
        <dbReference type="Rhea" id="RHEA-COMP:9746"/>
        <dbReference type="ChEBI" id="CHEBI:15361"/>
        <dbReference type="ChEBI" id="CHEBI:29979"/>
        <dbReference type="ChEBI" id="CHEBI:58702"/>
        <dbReference type="ChEBI" id="CHEBI:64837"/>
        <dbReference type="EC" id="2.7.3.9"/>
    </reaction>
</comment>
<dbReference type="Proteomes" id="UP000831467">
    <property type="component" value="Chromosome"/>
</dbReference>
<dbReference type="InterPro" id="IPR015813">
    <property type="entry name" value="Pyrv/PenolPyrv_kinase-like_dom"/>
</dbReference>
<dbReference type="InterPro" id="IPR036662">
    <property type="entry name" value="PTS_EIIA_man-typ_sf"/>
</dbReference>
<dbReference type="GO" id="GO:0008965">
    <property type="term" value="F:phosphoenolpyruvate-protein phosphotransferase activity"/>
    <property type="evidence" value="ECO:0007669"/>
    <property type="project" value="UniProtKB-EC"/>
</dbReference>
<dbReference type="InterPro" id="IPR023151">
    <property type="entry name" value="PEP_util_CS"/>
</dbReference>
<keyword evidence="17" id="KW-0460">Magnesium</keyword>
<feature type="region of interest" description="Disordered" evidence="19">
    <location>
        <begin position="141"/>
        <end position="174"/>
    </location>
</feature>
<keyword evidence="11" id="KW-0963">Cytoplasm</keyword>
<dbReference type="InterPro" id="IPR006318">
    <property type="entry name" value="PTS_EI-like"/>
</dbReference>
<dbReference type="PROSITE" id="PS00369">
    <property type="entry name" value="PTS_HPR_HIS"/>
    <property type="match status" value="1"/>
</dbReference>
<dbReference type="PANTHER" id="PTHR46244">
    <property type="entry name" value="PHOSPHOENOLPYRUVATE-PROTEIN PHOSPHOTRANSFERASE"/>
    <property type="match status" value="1"/>
</dbReference>
<evidence type="ECO:0000259" key="21">
    <source>
        <dbReference type="PROSITE" id="PS51350"/>
    </source>
</evidence>
<evidence type="ECO:0000256" key="2">
    <source>
        <dbReference type="ARBA" id="ARBA00001946"/>
    </source>
</evidence>
<dbReference type="InterPro" id="IPR050499">
    <property type="entry name" value="PEP-utilizing_PTS_enzyme"/>
</dbReference>
<evidence type="ECO:0000256" key="6">
    <source>
        <dbReference type="ARBA" id="ARBA00007837"/>
    </source>
</evidence>
<dbReference type="PROSITE" id="PS51350">
    <property type="entry name" value="PTS_HPR_DOM"/>
    <property type="match status" value="1"/>
</dbReference>
<dbReference type="PANTHER" id="PTHR46244:SF3">
    <property type="entry name" value="PHOSPHOENOLPYRUVATE-PROTEIN PHOSPHOTRANSFERASE"/>
    <property type="match status" value="1"/>
</dbReference>
<evidence type="ECO:0000256" key="16">
    <source>
        <dbReference type="ARBA" id="ARBA00022777"/>
    </source>
</evidence>
<comment type="function">
    <text evidence="4">General (non sugar-specific) component of the phosphoenolpyruvate-dependent sugar phosphotransferase system (sugar PTS). This major carbohydrate active-transport system catalyzes the phosphorylation of incoming sugar substrates concomitantly with their translocation across the cell membrane. The phosphoryl group from phosphoenolpyruvate (PEP) is transferred to the phosphoryl carrier protein HPr by enzyme I. Phospho-HPr then transfers it to the PTS EIIA domain.</text>
</comment>
<dbReference type="InterPro" id="IPR000121">
    <property type="entry name" value="PEP_util_C"/>
</dbReference>
<dbReference type="Gene3D" id="1.10.274.10">
    <property type="entry name" value="PtsI, HPr-binding domain"/>
    <property type="match status" value="1"/>
</dbReference>
<dbReference type="InterPro" id="IPR036618">
    <property type="entry name" value="PtsI_HPr-bd_sf"/>
</dbReference>
<dbReference type="PRINTS" id="PR00107">
    <property type="entry name" value="PHOSPHOCPHPR"/>
</dbReference>
<reference evidence="22 23" key="1">
    <citation type="submission" date="2021-06" db="EMBL/GenBank/DDBJ databases">
        <title>Genome-based taxonomic framework of Microbacterium strains isolated from marine environment, the description of four new species and reclassification of four preexisting species.</title>
        <authorList>
            <person name="Lee S.D."/>
            <person name="Kim S.-M."/>
            <person name="Byeon Y.-S."/>
            <person name="Yang H.L."/>
            <person name="Kim I.S."/>
        </authorList>
    </citation>
    <scope>NUCLEOTIDE SEQUENCE [LARGE SCALE GENOMIC DNA]</scope>
    <source>
        <strain evidence="22 23">SSW1-51</strain>
    </source>
</reference>
<dbReference type="PROSITE" id="PS51096">
    <property type="entry name" value="PTS_EIIA_TYPE_4"/>
    <property type="match status" value="1"/>
</dbReference>
<evidence type="ECO:0000256" key="17">
    <source>
        <dbReference type="ARBA" id="ARBA00022842"/>
    </source>
</evidence>
<feature type="domain" description="PTS EIIA type-4" evidence="20">
    <location>
        <begin position="1"/>
        <end position="152"/>
    </location>
</feature>
<evidence type="ECO:0000256" key="8">
    <source>
        <dbReference type="ARBA" id="ARBA00016544"/>
    </source>
</evidence>
<feature type="region of interest" description="Disordered" evidence="19">
    <location>
        <begin position="261"/>
        <end position="337"/>
    </location>
</feature>
<dbReference type="PROSITE" id="PS00370">
    <property type="entry name" value="PEP_ENZYMES_PHOS_SITE"/>
    <property type="match status" value="1"/>
</dbReference>
<evidence type="ECO:0000256" key="11">
    <source>
        <dbReference type="ARBA" id="ARBA00022490"/>
    </source>
</evidence>
<feature type="compositionally biased region" description="Low complexity" evidence="19">
    <location>
        <begin position="280"/>
        <end position="304"/>
    </location>
</feature>
<dbReference type="EMBL" id="CP078076">
    <property type="protein sequence ID" value="UPL11455.1"/>
    <property type="molecule type" value="Genomic_DNA"/>
</dbReference>
<dbReference type="PRINTS" id="PR01736">
    <property type="entry name" value="PHPHTRNFRASE"/>
</dbReference>
<evidence type="ECO:0000256" key="10">
    <source>
        <dbReference type="ARBA" id="ARBA00022448"/>
    </source>
</evidence>
<evidence type="ECO:0000256" key="7">
    <source>
        <dbReference type="ARBA" id="ARBA00012232"/>
    </source>
</evidence>
<evidence type="ECO:0000313" key="23">
    <source>
        <dbReference type="Proteomes" id="UP000831467"/>
    </source>
</evidence>
<dbReference type="InterPro" id="IPR035895">
    <property type="entry name" value="HPr-like_sf"/>
</dbReference>
<dbReference type="NCBIfam" id="TIGR01417">
    <property type="entry name" value="PTS_I_fam"/>
    <property type="match status" value="1"/>
</dbReference>
<protein>
    <recommendedName>
        <fullName evidence="9">Phosphocarrier protein HPr</fullName>
        <ecNumber evidence="7">2.7.3.9</ecNumber>
    </recommendedName>
    <alternativeName>
        <fullName evidence="8">Phosphoenolpyruvate-protein phosphotransferase</fullName>
    </alternativeName>
    <alternativeName>
        <fullName evidence="18">Phosphotransferase system, enzyme I</fullName>
    </alternativeName>
</protein>
<dbReference type="SUPFAM" id="SSF55594">
    <property type="entry name" value="HPr-like"/>
    <property type="match status" value="1"/>
</dbReference>
<dbReference type="Gene3D" id="3.40.50.510">
    <property type="entry name" value="Phosphotransferase system, mannose-type IIA component"/>
    <property type="match status" value="1"/>
</dbReference>
<dbReference type="SUPFAM" id="SSF47831">
    <property type="entry name" value="Enzyme I of the PEP:sugar phosphotransferase system HPr-binding (sub)domain"/>
    <property type="match status" value="1"/>
</dbReference>
<sequence>MIGIVAVSHSARLGEAALELALQMVPGGGVRVEVAAGAGVDADGAPVLGTDAVAVATAIDALAADCDGVLVLMDLGSAVLSAELALELRASDVPVRLAPAPFVEGLLAAVVAAAAGADLDAVAAEATGALVAKSGQLGEPEAEAGAAGSTGVGTGTTTGSAAVPESGAHGEGASVRRVRVRNPLGIHARPAALIAEAAGGADVRLRRLPDGIEAAARSLTRLLALGARQGTEFELIGRGPDAAAALDRLVALFDDGFGEGVEDAQRDDTRAADGAGGEGARASVGGPDASVAADGPGAAAAAETGGRGAGAETNDARGERAGSAADAAGVDGDADGPVPIEPGAVLRGRGVSPGRVAAPVVHVAPPLPEPDAETVVAPDEREAEVSAIEWAAVAVADQLRSRTAQATGEARAILDASRLLASDPELVSEATELVRAQGRTAARAVWETSATHEKALLALGGRMAERAADIRDVRDRIIAEILRVDLPGVPERDEPFVLVATDLSPADTATLDGGRCVALVTEQGGPTSHTAIIARSLGLPAVVGLAGALGVSEGTTVLVDGERGTVTVDPDEVDVASARAASTVVTFDGRGRLADGMRLPLLANVGGASDAAAAAAAQAEGVGLFRTEFCFLGRVDAPTIDEQVEAYRGVLAAFPGRKVVVRTLDAGSDKPLPFANADHEDNPALGVRGLRIARRNPALLDDQLRALARAADAESAEVEVMAPMVATVEEAREFAERCHAAGLDRVGIMIETPAAALLAAELFEVVDFVSLGTNDLAQYTLAADRLLSDLGELNDPWQPAVLRLIGMVGAAGRAAGKPVGVCGEAGGDPALAPVLVGLGVTSLSMTPRALGRVAAALDAVTVEDCRRMAEAAAGAPTAAEARAAVTRAG</sequence>
<keyword evidence="16" id="KW-0418">Kinase</keyword>
<keyword evidence="13 22" id="KW-0808">Transferase</keyword>
<keyword evidence="10" id="KW-0813">Transport</keyword>
<dbReference type="NCBIfam" id="TIGR01003">
    <property type="entry name" value="PTS_HPr_family"/>
    <property type="match status" value="1"/>
</dbReference>
<evidence type="ECO:0000256" key="19">
    <source>
        <dbReference type="SAM" id="MobiDB-lite"/>
    </source>
</evidence>
<organism evidence="22 23">
    <name type="scientific">Microbacterium sufflavum</name>
    <dbReference type="NCBI Taxonomy" id="2851649"/>
    <lineage>
        <taxon>Bacteria</taxon>
        <taxon>Bacillati</taxon>
        <taxon>Actinomycetota</taxon>
        <taxon>Actinomycetes</taxon>
        <taxon>Micrococcales</taxon>
        <taxon>Microbacteriaceae</taxon>
        <taxon>Microbacterium</taxon>
    </lineage>
</organism>
<comment type="subcellular location">
    <subcellularLocation>
        <location evidence="5">Cytoplasm</location>
    </subcellularLocation>
</comment>
<dbReference type="InterPro" id="IPR000032">
    <property type="entry name" value="HPr-like"/>
</dbReference>
<dbReference type="Pfam" id="PF05524">
    <property type="entry name" value="PEP-utilisers_N"/>
    <property type="match status" value="1"/>
</dbReference>
<name>A0ABY4IGP3_9MICO</name>
<dbReference type="Pfam" id="PF03610">
    <property type="entry name" value="EIIA-man"/>
    <property type="match status" value="1"/>
</dbReference>
<dbReference type="InterPro" id="IPR040442">
    <property type="entry name" value="Pyrv_kinase-like_dom_sf"/>
</dbReference>
<evidence type="ECO:0000256" key="13">
    <source>
        <dbReference type="ARBA" id="ARBA00022679"/>
    </source>
</evidence>
<dbReference type="InterPro" id="IPR001020">
    <property type="entry name" value="PTS_HPr_His_P_site"/>
</dbReference>
<dbReference type="Pfam" id="PF00381">
    <property type="entry name" value="PTS-HPr"/>
    <property type="match status" value="1"/>
</dbReference>
<evidence type="ECO:0000256" key="3">
    <source>
        <dbReference type="ARBA" id="ARBA00002728"/>
    </source>
</evidence>
<dbReference type="SUPFAM" id="SSF52009">
    <property type="entry name" value="Phosphohistidine domain"/>
    <property type="match status" value="1"/>
</dbReference>
<dbReference type="Gene3D" id="3.50.30.10">
    <property type="entry name" value="Phosphohistidine domain"/>
    <property type="match status" value="1"/>
</dbReference>
<dbReference type="SUPFAM" id="SSF51621">
    <property type="entry name" value="Phosphoenolpyruvate/pyruvate domain"/>
    <property type="match status" value="1"/>
</dbReference>
<evidence type="ECO:0000256" key="5">
    <source>
        <dbReference type="ARBA" id="ARBA00004496"/>
    </source>
</evidence>
<evidence type="ECO:0000256" key="4">
    <source>
        <dbReference type="ARBA" id="ARBA00003681"/>
    </source>
</evidence>
<dbReference type="SUPFAM" id="SSF53062">
    <property type="entry name" value="PTS system fructose IIA component-like"/>
    <property type="match status" value="1"/>
</dbReference>
<dbReference type="InterPro" id="IPR008731">
    <property type="entry name" value="PTS_EIN"/>
</dbReference>